<dbReference type="EMBL" id="KZ805312">
    <property type="protein sequence ID" value="PVI05695.1"/>
    <property type="molecule type" value="Genomic_DNA"/>
</dbReference>
<accession>A0A2V1E8Y0</accession>
<gene>
    <name evidence="2" type="ORF">DM02DRAFT_623761</name>
</gene>
<proteinExistence type="predicted"/>
<reference evidence="2 3" key="1">
    <citation type="journal article" date="2018" name="Sci. Rep.">
        <title>Comparative genomics provides insights into the lifestyle and reveals functional heterogeneity of dark septate endophytic fungi.</title>
        <authorList>
            <person name="Knapp D.G."/>
            <person name="Nemeth J.B."/>
            <person name="Barry K."/>
            <person name="Hainaut M."/>
            <person name="Henrissat B."/>
            <person name="Johnson J."/>
            <person name="Kuo A."/>
            <person name="Lim J.H.P."/>
            <person name="Lipzen A."/>
            <person name="Nolan M."/>
            <person name="Ohm R.A."/>
            <person name="Tamas L."/>
            <person name="Grigoriev I.V."/>
            <person name="Spatafora J.W."/>
            <person name="Nagy L.G."/>
            <person name="Kovacs G.M."/>
        </authorList>
    </citation>
    <scope>NUCLEOTIDE SEQUENCE [LARGE SCALE GENOMIC DNA]</scope>
    <source>
        <strain evidence="2 3">DSE2036</strain>
    </source>
</reference>
<dbReference type="AlphaFoldDB" id="A0A2V1E8Y0"/>
<keyword evidence="3" id="KW-1185">Reference proteome</keyword>
<sequence length="227" mass="24692">MDARQRGAGHLTVVARRAKIMGVIGGGGSPSPVLHTDSDDVTLRLMGCLLWGLQYCCRRASFKSHFCCGKHGISGPARGRWRRLLATAAHRTCVEMVQLLARAPCPISTIHRDNQREKGKHVSPSKRPKETKQSKKLPKGSRHTTACSLCHRHGQTRRAYFPIAPFVARTGRSSQSAALDEGCVRVFAVRDARGGPWAVDEAEGQRCLGTLSCRSNSLSSTGMGHPT</sequence>
<evidence type="ECO:0000313" key="2">
    <source>
        <dbReference type="EMBL" id="PVI05695.1"/>
    </source>
</evidence>
<evidence type="ECO:0000256" key="1">
    <source>
        <dbReference type="SAM" id="MobiDB-lite"/>
    </source>
</evidence>
<feature type="region of interest" description="Disordered" evidence="1">
    <location>
        <begin position="110"/>
        <end position="144"/>
    </location>
</feature>
<protein>
    <submittedName>
        <fullName evidence="2">Uncharacterized protein</fullName>
    </submittedName>
</protein>
<name>A0A2V1E8Y0_9PLEO</name>
<organism evidence="2 3">
    <name type="scientific">Periconia macrospinosa</name>
    <dbReference type="NCBI Taxonomy" id="97972"/>
    <lineage>
        <taxon>Eukaryota</taxon>
        <taxon>Fungi</taxon>
        <taxon>Dikarya</taxon>
        <taxon>Ascomycota</taxon>
        <taxon>Pezizomycotina</taxon>
        <taxon>Dothideomycetes</taxon>
        <taxon>Pleosporomycetidae</taxon>
        <taxon>Pleosporales</taxon>
        <taxon>Massarineae</taxon>
        <taxon>Periconiaceae</taxon>
        <taxon>Periconia</taxon>
    </lineage>
</organism>
<dbReference type="Proteomes" id="UP000244855">
    <property type="component" value="Unassembled WGS sequence"/>
</dbReference>
<evidence type="ECO:0000313" key="3">
    <source>
        <dbReference type="Proteomes" id="UP000244855"/>
    </source>
</evidence>